<organism evidence="2 3">
    <name type="scientific">Kipferlia bialata</name>
    <dbReference type="NCBI Taxonomy" id="797122"/>
    <lineage>
        <taxon>Eukaryota</taxon>
        <taxon>Metamonada</taxon>
        <taxon>Carpediemonas-like organisms</taxon>
        <taxon>Kipferlia</taxon>
    </lineage>
</organism>
<feature type="compositionally biased region" description="Acidic residues" evidence="1">
    <location>
        <begin position="116"/>
        <end position="130"/>
    </location>
</feature>
<feature type="region of interest" description="Disordered" evidence="1">
    <location>
        <begin position="108"/>
        <end position="185"/>
    </location>
</feature>
<dbReference type="EMBL" id="BDIP01001506">
    <property type="protein sequence ID" value="GIQ84541.1"/>
    <property type="molecule type" value="Genomic_DNA"/>
</dbReference>
<evidence type="ECO:0000256" key="1">
    <source>
        <dbReference type="SAM" id="MobiDB-lite"/>
    </source>
</evidence>
<feature type="compositionally biased region" description="Acidic residues" evidence="1">
    <location>
        <begin position="139"/>
        <end position="185"/>
    </location>
</feature>
<proteinExistence type="predicted"/>
<comment type="caution">
    <text evidence="2">The sequence shown here is derived from an EMBL/GenBank/DDBJ whole genome shotgun (WGS) entry which is preliminary data.</text>
</comment>
<accession>A0A9K3CWM8</accession>
<gene>
    <name evidence="2" type="ORF">KIPB_006051</name>
</gene>
<keyword evidence="3" id="KW-1185">Reference proteome</keyword>
<name>A0A9K3CWM8_9EUKA</name>
<sequence length="185" mass="20420">MRFTFQDYINILLLNAPHGVSHDEWAPEQVAIFKQGVLNTELFNGELGDDPLQPSTLVALLHYARSLVFESICTTYGNMDTLVRDIDDEEAQATAREVLAQFATMGAGMAGCPVPQEEEEESSSETSSEDSGEKGSETQSEEEEQPEAEAEAEAEGEGEEEEEEEGEEGEEESDEELPEFLFDEA</sequence>
<protein>
    <submittedName>
        <fullName evidence="2">Uncharacterized protein</fullName>
    </submittedName>
</protein>
<dbReference type="Proteomes" id="UP000265618">
    <property type="component" value="Unassembled WGS sequence"/>
</dbReference>
<feature type="non-terminal residue" evidence="2">
    <location>
        <position position="1"/>
    </location>
</feature>
<evidence type="ECO:0000313" key="3">
    <source>
        <dbReference type="Proteomes" id="UP000265618"/>
    </source>
</evidence>
<evidence type="ECO:0000313" key="2">
    <source>
        <dbReference type="EMBL" id="GIQ84541.1"/>
    </source>
</evidence>
<dbReference type="AlphaFoldDB" id="A0A9K3CWM8"/>
<reference evidence="2 3" key="1">
    <citation type="journal article" date="2018" name="PLoS ONE">
        <title>The draft genome of Kipferlia bialata reveals reductive genome evolution in fornicate parasites.</title>
        <authorList>
            <person name="Tanifuji G."/>
            <person name="Takabayashi S."/>
            <person name="Kume K."/>
            <person name="Takagi M."/>
            <person name="Nakayama T."/>
            <person name="Kamikawa R."/>
            <person name="Inagaki Y."/>
            <person name="Hashimoto T."/>
        </authorList>
    </citation>
    <scope>NUCLEOTIDE SEQUENCE [LARGE SCALE GENOMIC DNA]</scope>
    <source>
        <strain evidence="2">NY0173</strain>
    </source>
</reference>